<evidence type="ECO:0000313" key="3">
    <source>
        <dbReference type="Proteomes" id="UP001141806"/>
    </source>
</evidence>
<keyword evidence="3" id="KW-1185">Reference proteome</keyword>
<dbReference type="Gene3D" id="3.40.1000.10">
    <property type="entry name" value="Mog1/PsbP, alpha/beta/alpha sandwich"/>
    <property type="match status" value="1"/>
</dbReference>
<dbReference type="AlphaFoldDB" id="A0A9Q0KBV4"/>
<proteinExistence type="predicted"/>
<dbReference type="PANTHER" id="PTHR31407">
    <property type="match status" value="1"/>
</dbReference>
<organism evidence="2 3">
    <name type="scientific">Protea cynaroides</name>
    <dbReference type="NCBI Taxonomy" id="273540"/>
    <lineage>
        <taxon>Eukaryota</taxon>
        <taxon>Viridiplantae</taxon>
        <taxon>Streptophyta</taxon>
        <taxon>Embryophyta</taxon>
        <taxon>Tracheophyta</taxon>
        <taxon>Spermatophyta</taxon>
        <taxon>Magnoliopsida</taxon>
        <taxon>Proteales</taxon>
        <taxon>Proteaceae</taxon>
        <taxon>Protea</taxon>
    </lineage>
</organism>
<name>A0A9Q0KBV4_9MAGN</name>
<dbReference type="OrthoDB" id="2020701at2759"/>
<dbReference type="InterPro" id="IPR002683">
    <property type="entry name" value="PsbP_C"/>
</dbReference>
<dbReference type="GO" id="GO:0015979">
    <property type="term" value="P:photosynthesis"/>
    <property type="evidence" value="ECO:0007669"/>
    <property type="project" value="InterPro"/>
</dbReference>
<dbReference type="GO" id="GO:0005509">
    <property type="term" value="F:calcium ion binding"/>
    <property type="evidence" value="ECO:0007669"/>
    <property type="project" value="InterPro"/>
</dbReference>
<feature type="domain" description="PsbP C-terminal" evidence="1">
    <location>
        <begin position="86"/>
        <end position="219"/>
    </location>
</feature>
<protein>
    <recommendedName>
        <fullName evidence="1">PsbP C-terminal domain-containing protein</fullName>
    </recommendedName>
</protein>
<dbReference type="NCBIfam" id="NF040946">
    <property type="entry name" value="PSII_PsbP"/>
    <property type="match status" value="1"/>
</dbReference>
<dbReference type="InterPro" id="IPR016123">
    <property type="entry name" value="Mog1/PsbP_a/b/a-sand"/>
</dbReference>
<gene>
    <name evidence="2" type="ORF">NE237_019428</name>
</gene>
<evidence type="ECO:0000259" key="1">
    <source>
        <dbReference type="Pfam" id="PF01789"/>
    </source>
</evidence>
<dbReference type="SUPFAM" id="SSF55724">
    <property type="entry name" value="Mog1p/PsbP-like"/>
    <property type="match status" value="1"/>
</dbReference>
<comment type="caution">
    <text evidence="2">The sequence shown here is derived from an EMBL/GenBank/DDBJ whole genome shotgun (WGS) entry which is preliminary data.</text>
</comment>
<dbReference type="PANTHER" id="PTHR31407:SF3">
    <property type="entry name" value="PSBP DOMAIN-CONTAINING PROTEIN 2, CHLOROPLASTIC"/>
    <property type="match status" value="1"/>
</dbReference>
<dbReference type="Proteomes" id="UP001141806">
    <property type="component" value="Unassembled WGS sequence"/>
</dbReference>
<dbReference type="GO" id="GO:0009654">
    <property type="term" value="C:photosystem II oxygen evolving complex"/>
    <property type="evidence" value="ECO:0007669"/>
    <property type="project" value="InterPro"/>
</dbReference>
<dbReference type="EMBL" id="JAMYWD010000007">
    <property type="protein sequence ID" value="KAJ4967579.1"/>
    <property type="molecule type" value="Genomic_DNA"/>
</dbReference>
<sequence>MTIMGLLSTGSALRARFARAAQRPLWLPHALNSTAMAEAPQKKKCKRNKRLIVCVSKRELGFFMLVGFPITSISVLLDVAMAEEQQLERYTDTKEGFTLLRPSSWVKVDKAGATVLFEEANKGSNNVGVVVSPVRLNALGEFGGPQFVAEKLIQAEKRKESTKDAEVIGVSERAGHGGLQVYEFEYKVDSTRGGMKRIFSAAFVASKKLYLLNIAYSDQPENPLDTPTRMIIRSTNGLLFSGKCPVIQNLYSKTSHHAGVDPYLELTVGDSIGKTIHDKNLSPFTKKGIYSSKEEMNQALPCFPCISKFNTATEVVTKQHCLMYSRSTE</sequence>
<dbReference type="GO" id="GO:0019898">
    <property type="term" value="C:extrinsic component of membrane"/>
    <property type="evidence" value="ECO:0007669"/>
    <property type="project" value="InterPro"/>
</dbReference>
<dbReference type="Pfam" id="PF01789">
    <property type="entry name" value="PsbP"/>
    <property type="match status" value="1"/>
</dbReference>
<accession>A0A9Q0KBV4</accession>
<reference evidence="2" key="1">
    <citation type="journal article" date="2023" name="Plant J.">
        <title>The genome of the king protea, Protea cynaroides.</title>
        <authorList>
            <person name="Chang J."/>
            <person name="Duong T.A."/>
            <person name="Schoeman C."/>
            <person name="Ma X."/>
            <person name="Roodt D."/>
            <person name="Barker N."/>
            <person name="Li Z."/>
            <person name="Van de Peer Y."/>
            <person name="Mizrachi E."/>
        </authorList>
    </citation>
    <scope>NUCLEOTIDE SEQUENCE</scope>
    <source>
        <tissue evidence="2">Young leaves</tissue>
    </source>
</reference>
<evidence type="ECO:0000313" key="2">
    <source>
        <dbReference type="EMBL" id="KAJ4967579.1"/>
    </source>
</evidence>